<dbReference type="InterPro" id="IPR036188">
    <property type="entry name" value="FAD/NAD-bd_sf"/>
</dbReference>
<feature type="chain" id="PRO_5025410329" description="Glucose-methanol-choline oxidoreductase N-terminal domain-containing protein" evidence="4">
    <location>
        <begin position="22"/>
        <end position="844"/>
    </location>
</feature>
<evidence type="ECO:0000259" key="6">
    <source>
        <dbReference type="PROSITE" id="PS00624"/>
    </source>
</evidence>
<dbReference type="GO" id="GO:0050660">
    <property type="term" value="F:flavin adenine dinucleotide binding"/>
    <property type="evidence" value="ECO:0007669"/>
    <property type="project" value="InterPro"/>
</dbReference>
<evidence type="ECO:0000313" key="8">
    <source>
        <dbReference type="Proteomes" id="UP000800082"/>
    </source>
</evidence>
<organism evidence="7 8">
    <name type="scientific">Didymella exigua CBS 183.55</name>
    <dbReference type="NCBI Taxonomy" id="1150837"/>
    <lineage>
        <taxon>Eukaryota</taxon>
        <taxon>Fungi</taxon>
        <taxon>Dikarya</taxon>
        <taxon>Ascomycota</taxon>
        <taxon>Pezizomycotina</taxon>
        <taxon>Dothideomycetes</taxon>
        <taxon>Pleosporomycetidae</taxon>
        <taxon>Pleosporales</taxon>
        <taxon>Pleosporineae</taxon>
        <taxon>Didymellaceae</taxon>
        <taxon>Didymella</taxon>
    </lineage>
</organism>
<keyword evidence="2" id="KW-0285">Flavoprotein</keyword>
<keyword evidence="8" id="KW-1185">Reference proteome</keyword>
<dbReference type="EMBL" id="ML979010">
    <property type="protein sequence ID" value="KAF1923078.1"/>
    <property type="molecule type" value="Genomic_DNA"/>
</dbReference>
<dbReference type="InterPro" id="IPR015920">
    <property type="entry name" value="Cellobiose_DH-like_cyt"/>
</dbReference>
<feature type="region of interest" description="Disordered" evidence="3">
    <location>
        <begin position="214"/>
        <end position="235"/>
    </location>
</feature>
<gene>
    <name evidence="7" type="ORF">M421DRAFT_104667</name>
</gene>
<keyword evidence="4" id="KW-0732">Signal</keyword>
<feature type="region of interest" description="Disordered" evidence="3">
    <location>
        <begin position="766"/>
        <end position="788"/>
    </location>
</feature>
<feature type="compositionally biased region" description="Basic and acidic residues" evidence="3">
    <location>
        <begin position="822"/>
        <end position="836"/>
    </location>
</feature>
<dbReference type="InterPro" id="IPR007867">
    <property type="entry name" value="GMC_OxRtase_C"/>
</dbReference>
<protein>
    <recommendedName>
        <fullName evidence="5 6">Glucose-methanol-choline oxidoreductase N-terminal domain-containing protein</fullName>
    </recommendedName>
</protein>
<evidence type="ECO:0000256" key="3">
    <source>
        <dbReference type="SAM" id="MobiDB-lite"/>
    </source>
</evidence>
<evidence type="ECO:0000256" key="4">
    <source>
        <dbReference type="SAM" id="SignalP"/>
    </source>
</evidence>
<dbReference type="AlphaFoldDB" id="A0A6A5R7B9"/>
<dbReference type="GO" id="GO:0016614">
    <property type="term" value="F:oxidoreductase activity, acting on CH-OH group of donors"/>
    <property type="evidence" value="ECO:0007669"/>
    <property type="project" value="InterPro"/>
</dbReference>
<dbReference type="InterPro" id="IPR000172">
    <property type="entry name" value="GMC_OxRdtase_N"/>
</dbReference>
<comment type="similarity">
    <text evidence="1 2">Belongs to the GMC oxidoreductase family.</text>
</comment>
<dbReference type="Proteomes" id="UP000800082">
    <property type="component" value="Unassembled WGS sequence"/>
</dbReference>
<dbReference type="OrthoDB" id="413885at2759"/>
<evidence type="ECO:0000256" key="1">
    <source>
        <dbReference type="ARBA" id="ARBA00010790"/>
    </source>
</evidence>
<name>A0A6A5R7B9_9PLEO</name>
<evidence type="ECO:0000313" key="7">
    <source>
        <dbReference type="EMBL" id="KAF1923078.1"/>
    </source>
</evidence>
<feature type="domain" description="Glucose-methanol-choline oxidoreductase N-terminal" evidence="6">
    <location>
        <begin position="488"/>
        <end position="502"/>
    </location>
</feature>
<dbReference type="CDD" id="cd09630">
    <property type="entry name" value="CDH_like_cytochrome"/>
    <property type="match status" value="1"/>
</dbReference>
<dbReference type="Pfam" id="PF16010">
    <property type="entry name" value="CDH-cyt"/>
    <property type="match status" value="1"/>
</dbReference>
<dbReference type="Pfam" id="PF05199">
    <property type="entry name" value="GMC_oxred_C"/>
    <property type="match status" value="1"/>
</dbReference>
<feature type="signal peptide" evidence="4">
    <location>
        <begin position="1"/>
        <end position="21"/>
    </location>
</feature>
<feature type="compositionally biased region" description="Low complexity" evidence="3">
    <location>
        <begin position="214"/>
        <end position="233"/>
    </location>
</feature>
<reference evidence="7" key="1">
    <citation type="journal article" date="2020" name="Stud. Mycol.">
        <title>101 Dothideomycetes genomes: a test case for predicting lifestyles and emergence of pathogens.</title>
        <authorList>
            <person name="Haridas S."/>
            <person name="Albert R."/>
            <person name="Binder M."/>
            <person name="Bloem J."/>
            <person name="Labutti K."/>
            <person name="Salamov A."/>
            <person name="Andreopoulos B."/>
            <person name="Baker S."/>
            <person name="Barry K."/>
            <person name="Bills G."/>
            <person name="Bluhm B."/>
            <person name="Cannon C."/>
            <person name="Castanera R."/>
            <person name="Culley D."/>
            <person name="Daum C."/>
            <person name="Ezra D."/>
            <person name="Gonzalez J."/>
            <person name="Henrissat B."/>
            <person name="Kuo A."/>
            <person name="Liang C."/>
            <person name="Lipzen A."/>
            <person name="Lutzoni F."/>
            <person name="Magnuson J."/>
            <person name="Mondo S."/>
            <person name="Nolan M."/>
            <person name="Ohm R."/>
            <person name="Pangilinan J."/>
            <person name="Park H.-J."/>
            <person name="Ramirez L."/>
            <person name="Alfaro M."/>
            <person name="Sun H."/>
            <person name="Tritt A."/>
            <person name="Yoshinaga Y."/>
            <person name="Zwiers L.-H."/>
            <person name="Turgeon B."/>
            <person name="Goodwin S."/>
            <person name="Spatafora J."/>
            <person name="Crous P."/>
            <person name="Grigoriev I."/>
        </authorList>
    </citation>
    <scope>NUCLEOTIDE SEQUENCE</scope>
    <source>
        <strain evidence="7">CBS 183.55</strain>
    </source>
</reference>
<feature type="domain" description="Glucose-methanol-choline oxidoreductase N-terminal" evidence="5">
    <location>
        <begin position="322"/>
        <end position="345"/>
    </location>
</feature>
<evidence type="ECO:0000259" key="5">
    <source>
        <dbReference type="PROSITE" id="PS00623"/>
    </source>
</evidence>
<dbReference type="InterPro" id="IPR053208">
    <property type="entry name" value="GMC_Oxidoreductase_CD"/>
</dbReference>
<accession>A0A6A5R7B9</accession>
<proteinExistence type="inferred from homology"/>
<feature type="compositionally biased region" description="Low complexity" evidence="3">
    <location>
        <begin position="766"/>
        <end position="787"/>
    </location>
</feature>
<evidence type="ECO:0000256" key="2">
    <source>
        <dbReference type="RuleBase" id="RU003968"/>
    </source>
</evidence>
<feature type="region of interest" description="Disordered" evidence="3">
    <location>
        <begin position="804"/>
        <end position="844"/>
    </location>
</feature>
<dbReference type="SUPFAM" id="SSF49344">
    <property type="entry name" value="CBD9-like"/>
    <property type="match status" value="1"/>
</dbReference>
<sequence length="844" mass="88414">MRSTIVGSAVALLGLFRTVTAASTTPVAYTDPNTGIDFQLLNANGNFSVAIALPETIGSDLIGQLVVPISKTGAWGAVSFGGGMLNHLLLVAWANGKEVVSTFRIAGAYANPPVYDATTVSALPIANGTFVNSTHLSYTFLCKGCIVGGTTTFTKTDTNPVLGWALSSSNPTTPSDPTSGLPYHDSGFGLYGQPAAAAQSAKFETWASWASAASTTPASGSNSTTPSTGNGTTIVPTTSNTTYDVIVAGGGTAGIIAAERIAEAGLSVLLIERGPANTVALGSSQALEWNNTLTPYDVPALGSSLAAIPGTKICSDTASMAGCLLGGSSSINGENFIHPPEHDFENWPKGWSWNDMSEAADRLYSRNPGTTQPSADGKHYDDMAYTTVSSYLSGQGWTELDSIKTPNEKRMVYSRPAWSITNHLRAGPARTYMPFAEKLESFTLKLETKVVQVKRTGSSVTGVLVELADGSQQIINLKEGGKVVLAGGALSTPRILWNSGIGKSDALKIVQGGTTGVQLPEEADWIDLPVGHSLKDHAQAPLQFKTSAAYTAYDYADIASSPVQSDVDLYKQGSGVLTQAAQRMHLWTSVKGTDGKERFLQGTVSSMKNNTVTVKTFLTHGSTSTGELGITASGNTVLNVKPWLNDAADKEAFSGFIQWWIDITSKGNSTVNATMALDASSTPDSIIASSLVSGDHWVGTTRMGTDDGRTNGTSVVDTNTKVYGTDNLFVVDASIHPDLPTGNTQAIIMIVAEHAAQKIAAFKVGSSSTPATPSAPEASTPAASVTPEAAESYAPDLIDGTAAHEKSDSIAAFHHRGASQRPIREPRDLVKTDHGSKTRYFHQA</sequence>
<keyword evidence="2" id="KW-0274">FAD</keyword>
<dbReference type="Gene3D" id="3.50.50.60">
    <property type="entry name" value="FAD/NAD(P)-binding domain"/>
    <property type="match status" value="1"/>
</dbReference>
<dbReference type="Gene3D" id="3.30.410.10">
    <property type="entry name" value="Cholesterol Oxidase, domain 2"/>
    <property type="match status" value="1"/>
</dbReference>
<dbReference type="SUPFAM" id="SSF51905">
    <property type="entry name" value="FAD/NAD(P)-binding domain"/>
    <property type="match status" value="1"/>
</dbReference>
<dbReference type="GeneID" id="54344698"/>
<dbReference type="PROSITE" id="PS00624">
    <property type="entry name" value="GMC_OXRED_2"/>
    <property type="match status" value="1"/>
</dbReference>
<dbReference type="Gene3D" id="2.60.40.1210">
    <property type="entry name" value="Cellobiose dehydrogenase, cytochrome domain"/>
    <property type="match status" value="1"/>
</dbReference>
<dbReference type="Pfam" id="PF00732">
    <property type="entry name" value="GMC_oxred_N"/>
    <property type="match status" value="1"/>
</dbReference>
<dbReference type="RefSeq" id="XP_033443331.1">
    <property type="nucleotide sequence ID" value="XM_033587052.1"/>
</dbReference>
<dbReference type="PANTHER" id="PTHR47190">
    <property type="entry name" value="DEHYDROGENASE, PUTATIVE-RELATED"/>
    <property type="match status" value="1"/>
</dbReference>
<dbReference type="PROSITE" id="PS00623">
    <property type="entry name" value="GMC_OXRED_1"/>
    <property type="match status" value="1"/>
</dbReference>
<dbReference type="PANTHER" id="PTHR47190:SF4">
    <property type="entry name" value="DEHYDROGENASE, PUTATIVE-RELATED"/>
    <property type="match status" value="1"/>
</dbReference>
<dbReference type="SUPFAM" id="SSF54373">
    <property type="entry name" value="FAD-linked reductases, C-terminal domain"/>
    <property type="match status" value="1"/>
</dbReference>